<feature type="transmembrane region" description="Helical" evidence="6">
    <location>
        <begin position="243"/>
        <end position="265"/>
    </location>
</feature>
<feature type="transmembrane region" description="Helical" evidence="6">
    <location>
        <begin position="303"/>
        <end position="322"/>
    </location>
</feature>
<name>A0A934W587_9BURK</name>
<evidence type="ECO:0000256" key="3">
    <source>
        <dbReference type="ARBA" id="ARBA00022692"/>
    </source>
</evidence>
<feature type="transmembrane region" description="Helical" evidence="6">
    <location>
        <begin position="15"/>
        <end position="36"/>
    </location>
</feature>
<comment type="subcellular location">
    <subcellularLocation>
        <location evidence="1">Cell membrane</location>
        <topology evidence="1">Multi-pass membrane protein</topology>
    </subcellularLocation>
</comment>
<feature type="transmembrane region" description="Helical" evidence="6">
    <location>
        <begin position="370"/>
        <end position="389"/>
    </location>
</feature>
<dbReference type="InterPro" id="IPR036938">
    <property type="entry name" value="PAP2/HPO_sf"/>
</dbReference>
<dbReference type="PANTHER" id="PTHR42709:SF6">
    <property type="entry name" value="UNDECAPRENYL PHOSPHATE TRANSPORTER A"/>
    <property type="match status" value="1"/>
</dbReference>
<evidence type="ECO:0000256" key="5">
    <source>
        <dbReference type="ARBA" id="ARBA00023136"/>
    </source>
</evidence>
<evidence type="ECO:0000259" key="7">
    <source>
        <dbReference type="SMART" id="SM00014"/>
    </source>
</evidence>
<keyword evidence="4 6" id="KW-1133">Transmembrane helix</keyword>
<evidence type="ECO:0000313" key="9">
    <source>
        <dbReference type="Proteomes" id="UP000622890"/>
    </source>
</evidence>
<dbReference type="GO" id="GO:0005886">
    <property type="term" value="C:plasma membrane"/>
    <property type="evidence" value="ECO:0007669"/>
    <property type="project" value="UniProtKB-SubCell"/>
</dbReference>
<evidence type="ECO:0000256" key="1">
    <source>
        <dbReference type="ARBA" id="ARBA00004651"/>
    </source>
</evidence>
<dbReference type="InterPro" id="IPR051311">
    <property type="entry name" value="DedA_domain"/>
</dbReference>
<dbReference type="InterPro" id="IPR032816">
    <property type="entry name" value="VTT_dom"/>
</dbReference>
<keyword evidence="9" id="KW-1185">Reference proteome</keyword>
<keyword evidence="3 6" id="KW-0812">Transmembrane</keyword>
<evidence type="ECO:0000256" key="6">
    <source>
        <dbReference type="SAM" id="Phobius"/>
    </source>
</evidence>
<feature type="transmembrane region" description="Helical" evidence="6">
    <location>
        <begin position="175"/>
        <end position="196"/>
    </location>
</feature>
<feature type="transmembrane region" description="Helical" evidence="6">
    <location>
        <begin position="329"/>
        <end position="350"/>
    </location>
</feature>
<keyword evidence="2" id="KW-1003">Cell membrane</keyword>
<proteinExistence type="predicted"/>
<dbReference type="Pfam" id="PF01569">
    <property type="entry name" value="PAP2"/>
    <property type="match status" value="1"/>
</dbReference>
<accession>A0A934W587</accession>
<dbReference type="PANTHER" id="PTHR42709">
    <property type="entry name" value="ALKALINE PHOSPHATASE LIKE PROTEIN"/>
    <property type="match status" value="1"/>
</dbReference>
<sequence length="470" mass="52172">MLDYFVKLVSRAGHWSYLLIFAGAALESAAFVGLLIPGESLMLVSGFLAAQGVLDLDVLIWTIAIGAIAGDSIGYEMGRRLGRPALLHYGSHLGLNQERVDQADEFFKRHGGQSIFLGRFVGFAHAIVPFLAGSSRMRYRVFLPYNLLGAGLWSSIVVLLGYFLGDSWHWAKHWIGTASAVVGGTLFFTVILVWLYRAAVRNEKGIQRSWQRFLQRPEVLRFRLRFARQIAFIKARLSPGSYLGLRLTMGAVILIGASWLFGGIAEDVLTGDPLTIIDVRVASWFHEHATPAVTRVMLAVTHLNGPLAISVYATLVAVYLAWKRNWYWLACLLATVPSGMLLNVLMKFAFHRARPSFEHPILSLTTYSFPSGHAAGSTLFFGLLGTFLISRFGQWRRKVLIAILAIAMATIVSFSRVYLGAHYLSDVLAGMTEGVAWLSLCLVSIHTYWEHRAATRTRANAPENRVKGEK</sequence>
<feature type="transmembrane region" description="Helical" evidence="6">
    <location>
        <begin position="115"/>
        <end position="133"/>
    </location>
</feature>
<dbReference type="RefSeq" id="WP_200591467.1">
    <property type="nucleotide sequence ID" value="NZ_JAEPBG010000003.1"/>
</dbReference>
<dbReference type="Pfam" id="PF09335">
    <property type="entry name" value="VTT_dom"/>
    <property type="match status" value="1"/>
</dbReference>
<feature type="transmembrane region" description="Helical" evidence="6">
    <location>
        <begin position="427"/>
        <end position="449"/>
    </location>
</feature>
<feature type="transmembrane region" description="Helical" evidence="6">
    <location>
        <begin position="401"/>
        <end position="421"/>
    </location>
</feature>
<feature type="domain" description="Phosphatidic acid phosphatase type 2/haloperoxidase" evidence="7">
    <location>
        <begin position="329"/>
        <end position="442"/>
    </location>
</feature>
<evidence type="ECO:0000256" key="2">
    <source>
        <dbReference type="ARBA" id="ARBA00022475"/>
    </source>
</evidence>
<gene>
    <name evidence="8" type="ORF">JJB74_08710</name>
</gene>
<keyword evidence="5 6" id="KW-0472">Membrane</keyword>
<dbReference type="AlphaFoldDB" id="A0A934W587"/>
<feature type="transmembrane region" description="Helical" evidence="6">
    <location>
        <begin position="48"/>
        <end position="69"/>
    </location>
</feature>
<dbReference type="SMART" id="SM00014">
    <property type="entry name" value="acidPPc"/>
    <property type="match status" value="1"/>
</dbReference>
<protein>
    <submittedName>
        <fullName evidence="8">Bifunctional DedA family/phosphatase PAP2 family protein</fullName>
    </submittedName>
</protein>
<comment type="caution">
    <text evidence="8">The sequence shown here is derived from an EMBL/GenBank/DDBJ whole genome shotgun (WGS) entry which is preliminary data.</text>
</comment>
<feature type="transmembrane region" description="Helical" evidence="6">
    <location>
        <begin position="145"/>
        <end position="163"/>
    </location>
</feature>
<organism evidence="8 9">
    <name type="scientific">Noviherbaspirillum pedocola</name>
    <dbReference type="NCBI Taxonomy" id="2801341"/>
    <lineage>
        <taxon>Bacteria</taxon>
        <taxon>Pseudomonadati</taxon>
        <taxon>Pseudomonadota</taxon>
        <taxon>Betaproteobacteria</taxon>
        <taxon>Burkholderiales</taxon>
        <taxon>Oxalobacteraceae</taxon>
        <taxon>Noviherbaspirillum</taxon>
    </lineage>
</organism>
<dbReference type="Gene3D" id="1.20.144.10">
    <property type="entry name" value="Phosphatidic acid phosphatase type 2/haloperoxidase"/>
    <property type="match status" value="2"/>
</dbReference>
<dbReference type="SUPFAM" id="SSF48317">
    <property type="entry name" value="Acid phosphatase/Vanadium-dependent haloperoxidase"/>
    <property type="match status" value="1"/>
</dbReference>
<dbReference type="InterPro" id="IPR000326">
    <property type="entry name" value="PAP2/HPO"/>
</dbReference>
<dbReference type="EMBL" id="JAEPBG010000003">
    <property type="protein sequence ID" value="MBK4734682.1"/>
    <property type="molecule type" value="Genomic_DNA"/>
</dbReference>
<dbReference type="CDD" id="cd03392">
    <property type="entry name" value="PAP2_like_2"/>
    <property type="match status" value="1"/>
</dbReference>
<evidence type="ECO:0000256" key="4">
    <source>
        <dbReference type="ARBA" id="ARBA00022989"/>
    </source>
</evidence>
<evidence type="ECO:0000313" key="8">
    <source>
        <dbReference type="EMBL" id="MBK4734682.1"/>
    </source>
</evidence>
<dbReference type="Proteomes" id="UP000622890">
    <property type="component" value="Unassembled WGS sequence"/>
</dbReference>
<reference evidence="8" key="1">
    <citation type="submission" date="2021-01" db="EMBL/GenBank/DDBJ databases">
        <title>Genome sequence of strain Noviherbaspirillum sp. DKR-6.</title>
        <authorList>
            <person name="Chaudhary D.K."/>
        </authorList>
    </citation>
    <scope>NUCLEOTIDE SEQUENCE</scope>
    <source>
        <strain evidence="8">DKR-6</strain>
    </source>
</reference>